<proteinExistence type="predicted"/>
<organism evidence="1 2">
    <name type="scientific">Aspergillus niger (strain ATCC 1015 / CBS 113.46 / FGSC A1144 / LSHB Ac4 / NCTC 3858a / NRRL 328 / USDA 3528.7)</name>
    <dbReference type="NCBI Taxonomy" id="380704"/>
    <lineage>
        <taxon>Eukaryota</taxon>
        <taxon>Fungi</taxon>
        <taxon>Dikarya</taxon>
        <taxon>Ascomycota</taxon>
        <taxon>Pezizomycotina</taxon>
        <taxon>Eurotiomycetes</taxon>
        <taxon>Eurotiomycetidae</taxon>
        <taxon>Eurotiales</taxon>
        <taxon>Aspergillaceae</taxon>
        <taxon>Aspergillus</taxon>
        <taxon>Aspergillus subgen. Circumdati</taxon>
    </lineage>
</organism>
<evidence type="ECO:0000313" key="1">
    <source>
        <dbReference type="EMBL" id="EHA26079.1"/>
    </source>
</evidence>
<accession>G3XTQ8</accession>
<protein>
    <submittedName>
        <fullName evidence="1">Uncharacterized protein</fullName>
    </submittedName>
</protein>
<dbReference type="Proteomes" id="UP000009038">
    <property type="component" value="Unassembled WGS sequence"/>
</dbReference>
<dbReference type="EMBL" id="ACJE01000004">
    <property type="protein sequence ID" value="EHA26079.1"/>
    <property type="molecule type" value="Genomic_DNA"/>
</dbReference>
<name>G3XTQ8_ASPNA</name>
<dbReference type="OrthoDB" id="4498915at2759"/>
<sequence>MADDNPDVSQWQFSTTWLYFPCTEEYQNRAEQFQRAIENIDSLTYAIYHYNPAIPPTMRGVLLAVYHPLDYGTASILAIARGDLVSYRNAAAGQPGGMGPSQSTIYLSLNEDDDMDTRLVQRLNLVLEPG</sequence>
<reference evidence="1 2" key="1">
    <citation type="journal article" date="2011" name="Genome Res.">
        <title>Comparative genomics of citric-acid-producing Aspergillus niger ATCC 1015 versus enzyme-producing CBS 513.88.</title>
        <authorList>
            <person name="Andersen M.R."/>
            <person name="Salazar M.P."/>
            <person name="Schaap P.J."/>
            <person name="van de Vondervoort P.J."/>
            <person name="Culley D."/>
            <person name="Thykaer J."/>
            <person name="Frisvad J.C."/>
            <person name="Nielsen K.F."/>
            <person name="Albang R."/>
            <person name="Albermann K."/>
            <person name="Berka R.M."/>
            <person name="Braus G.H."/>
            <person name="Braus-Stromeyer S.A."/>
            <person name="Corrochano L.M."/>
            <person name="Dai Z."/>
            <person name="van Dijck P.W."/>
            <person name="Hofmann G."/>
            <person name="Lasure L.L."/>
            <person name="Magnuson J.K."/>
            <person name="Menke H."/>
            <person name="Meijer M."/>
            <person name="Meijer S.L."/>
            <person name="Nielsen J.B."/>
            <person name="Nielsen M.L."/>
            <person name="van Ooyen A.J."/>
            <person name="Pel H.J."/>
            <person name="Poulsen L."/>
            <person name="Samson R.A."/>
            <person name="Stam H."/>
            <person name="Tsang A."/>
            <person name="van den Brink J.M."/>
            <person name="Atkins A."/>
            <person name="Aerts A."/>
            <person name="Shapiro H."/>
            <person name="Pangilinan J."/>
            <person name="Salamov A."/>
            <person name="Lou Y."/>
            <person name="Lindquist E."/>
            <person name="Lucas S."/>
            <person name="Grimwood J."/>
            <person name="Grigoriev I.V."/>
            <person name="Kubicek C.P."/>
            <person name="Martinez D."/>
            <person name="van Peij N.N."/>
            <person name="Roubos J.A."/>
            <person name="Nielsen J."/>
            <person name="Baker S.E."/>
        </authorList>
    </citation>
    <scope>NUCLEOTIDE SEQUENCE [LARGE SCALE GENOMIC DNA]</scope>
    <source>
        <strain evidence="2">ATCC 1015 / CBS 113.46 / FGSC A1144 / LSHB Ac4 / NCTC 3858a / NRRL 328 / USDA 3528.7</strain>
    </source>
</reference>
<comment type="caution">
    <text evidence="1">The sequence shown here is derived from an EMBL/GenBank/DDBJ whole genome shotgun (WGS) entry which is preliminary data.</text>
</comment>
<gene>
    <name evidence="1" type="ORF">ASPNIDRAFT_36489</name>
</gene>
<dbReference type="VEuPathDB" id="FungiDB:ASPNIDRAFT2_36489"/>
<dbReference type="AlphaFoldDB" id="G3XTQ8"/>
<dbReference type="HOGENOM" id="CLU_1970051_0_0_1"/>
<evidence type="ECO:0000313" key="2">
    <source>
        <dbReference type="Proteomes" id="UP000009038"/>
    </source>
</evidence>